<evidence type="ECO:0000256" key="6">
    <source>
        <dbReference type="ARBA" id="ARBA00022763"/>
    </source>
</evidence>
<evidence type="ECO:0000259" key="13">
    <source>
        <dbReference type="PROSITE" id="PS01358"/>
    </source>
</evidence>
<comment type="cofactor">
    <cofactor evidence="1">
        <name>Mn(2+)</name>
        <dbReference type="ChEBI" id="CHEBI:29035"/>
    </cofactor>
</comment>
<evidence type="ECO:0000256" key="2">
    <source>
        <dbReference type="ARBA" id="ARBA00001946"/>
    </source>
</evidence>
<keyword evidence="12" id="KW-0539">Nucleus</keyword>
<dbReference type="GO" id="GO:0003697">
    <property type="term" value="F:single-stranded DNA binding"/>
    <property type="evidence" value="ECO:0007669"/>
    <property type="project" value="TreeGrafter"/>
</dbReference>
<evidence type="ECO:0000256" key="4">
    <source>
        <dbReference type="ARBA" id="ARBA00022722"/>
    </source>
</evidence>
<dbReference type="Gene3D" id="3.60.10.10">
    <property type="entry name" value="Endonuclease/exonuclease/phosphatase"/>
    <property type="match status" value="1"/>
</dbReference>
<proteinExistence type="predicted"/>
<dbReference type="Pfam" id="PF03372">
    <property type="entry name" value="Exo_endo_phos"/>
    <property type="match status" value="1"/>
</dbReference>
<sequence length="534" mass="59313">MRTLKWIQIMDFVSQLKPGTTHAKPIKITSFSNLSSSRHLPHLPLYPNPYKTLIPKSISMSWSCSKCTYLNPLSQKSTCQICLSPPSPSPSPSPSSSSQLTSKWPCKACTFANPFGETRCQICGTRAMSSIVDLDPIGLDDDLDSSIGSVFFPLKACGNNKMVNQESTSADEGLGMGVGGFRDLGKSRVVKSASGSEVLSSSLGSGFRPLQPCNKNKRKYEETTTCSKEGVGGFCDLGKFCDVKASRSSDILMDDMTSDSGSSTLKIMSYNVWFREDLEICTRMKAVGDLIQQYSPDLICFQEVTPNIYMLFQKSSWWNLYRCSLSNQMVNAKMGYFCMQLSKVPVKFFSCKPFNNSIMGRELCLTEIEVGSGKSLVVATSHLESPCPAPPKWNQMYSKERVAQAKEVITLLKDSQNVIFGGDMNWDDKSDGQFPLSDSWVDAWVELRPRENGFTYDTKSNSMLSGNRTLQKRLDRFLCNLPDFRIIGIDMIGMDAIPGLSYCKEKKVKNEVKNLVLPVLPSDHYGLLLTISSK</sequence>
<reference evidence="14 15" key="1">
    <citation type="journal article" date="2020" name="IScience">
        <title>Genome Sequencing of the Endangered Kingdonia uniflora (Circaeasteraceae, Ranunculales) Reveals Potential Mechanisms of Evolutionary Specialization.</title>
        <authorList>
            <person name="Sun Y."/>
            <person name="Deng T."/>
            <person name="Zhang A."/>
            <person name="Moore M.J."/>
            <person name="Landis J.B."/>
            <person name="Lin N."/>
            <person name="Zhang H."/>
            <person name="Zhang X."/>
            <person name="Huang J."/>
            <person name="Zhang X."/>
            <person name="Sun H."/>
            <person name="Wang H."/>
        </authorList>
    </citation>
    <scope>NUCLEOTIDE SEQUENCE [LARGE SCALE GENOMIC DNA]</scope>
    <source>
        <strain evidence="14">TB1705</strain>
        <tissue evidence="14">Leaf</tissue>
    </source>
</reference>
<keyword evidence="4" id="KW-0540">Nuclease</keyword>
<dbReference type="CDD" id="cd09080">
    <property type="entry name" value="TDP2"/>
    <property type="match status" value="1"/>
</dbReference>
<dbReference type="GO" id="GO:0008270">
    <property type="term" value="F:zinc ion binding"/>
    <property type="evidence" value="ECO:0007669"/>
    <property type="project" value="UniProtKB-KW"/>
</dbReference>
<evidence type="ECO:0000256" key="9">
    <source>
        <dbReference type="ARBA" id="ARBA00022833"/>
    </source>
</evidence>
<dbReference type="InterPro" id="IPR005135">
    <property type="entry name" value="Endo/exonuclease/phosphatase"/>
</dbReference>
<dbReference type="InterPro" id="IPR051547">
    <property type="entry name" value="TDP2-like"/>
</dbReference>
<evidence type="ECO:0000256" key="7">
    <source>
        <dbReference type="ARBA" id="ARBA00022771"/>
    </source>
</evidence>
<evidence type="ECO:0000256" key="3">
    <source>
        <dbReference type="ARBA" id="ARBA00004322"/>
    </source>
</evidence>
<dbReference type="SMART" id="SM00547">
    <property type="entry name" value="ZnF_RBZ"/>
    <property type="match status" value="2"/>
</dbReference>
<dbReference type="GO" id="GO:0006302">
    <property type="term" value="P:double-strand break repair"/>
    <property type="evidence" value="ECO:0007669"/>
    <property type="project" value="TreeGrafter"/>
</dbReference>
<keyword evidence="15" id="KW-1185">Reference proteome</keyword>
<dbReference type="SUPFAM" id="SSF56219">
    <property type="entry name" value="DNase I-like"/>
    <property type="match status" value="1"/>
</dbReference>
<evidence type="ECO:0000256" key="1">
    <source>
        <dbReference type="ARBA" id="ARBA00001936"/>
    </source>
</evidence>
<name>A0A7J7NLX9_9MAGN</name>
<evidence type="ECO:0000256" key="5">
    <source>
        <dbReference type="ARBA" id="ARBA00022723"/>
    </source>
</evidence>
<keyword evidence="11" id="KW-0234">DNA repair</keyword>
<accession>A0A7J7NLX9</accession>
<evidence type="ECO:0000313" key="14">
    <source>
        <dbReference type="EMBL" id="KAF6168195.1"/>
    </source>
</evidence>
<evidence type="ECO:0000256" key="11">
    <source>
        <dbReference type="ARBA" id="ARBA00023204"/>
    </source>
</evidence>
<dbReference type="FunFam" id="3.60.10.10:FF:000058">
    <property type="entry name" value="Tyrosyl-DNA phosphodiesterase 2"/>
    <property type="match status" value="1"/>
</dbReference>
<keyword evidence="10" id="KW-0460">Magnesium</keyword>
<feature type="domain" description="RanBP2-type" evidence="13">
    <location>
        <begin position="104"/>
        <end position="123"/>
    </location>
</feature>
<evidence type="ECO:0000256" key="8">
    <source>
        <dbReference type="ARBA" id="ARBA00022801"/>
    </source>
</evidence>
<keyword evidence="5" id="KW-0479">Metal-binding</keyword>
<comment type="caution">
    <text evidence="14">The sequence shown here is derived from an EMBL/GenBank/DDBJ whole genome shotgun (WGS) entry which is preliminary data.</text>
</comment>
<keyword evidence="8" id="KW-0378">Hydrolase</keyword>
<comment type="cofactor">
    <cofactor evidence="2">
        <name>Mg(2+)</name>
        <dbReference type="ChEBI" id="CHEBI:18420"/>
    </cofactor>
</comment>
<dbReference type="OrthoDB" id="9975959at2759"/>
<dbReference type="AlphaFoldDB" id="A0A7J7NLX9"/>
<keyword evidence="6" id="KW-0227">DNA damage</keyword>
<evidence type="ECO:0000313" key="15">
    <source>
        <dbReference type="Proteomes" id="UP000541444"/>
    </source>
</evidence>
<evidence type="ECO:0000256" key="12">
    <source>
        <dbReference type="ARBA" id="ARBA00023242"/>
    </source>
</evidence>
<dbReference type="InterPro" id="IPR001876">
    <property type="entry name" value="Znf_RanBP2"/>
</dbReference>
<dbReference type="SUPFAM" id="SSF90209">
    <property type="entry name" value="Ran binding protein zinc finger-like"/>
    <property type="match status" value="1"/>
</dbReference>
<evidence type="ECO:0000256" key="10">
    <source>
        <dbReference type="ARBA" id="ARBA00022842"/>
    </source>
</evidence>
<dbReference type="PANTHER" id="PTHR15822:SF4">
    <property type="entry name" value="TYROSYL-DNA PHOSPHODIESTERASE 2"/>
    <property type="match status" value="1"/>
</dbReference>
<dbReference type="PROSITE" id="PS01358">
    <property type="entry name" value="ZF_RANBP2_1"/>
    <property type="match status" value="1"/>
</dbReference>
<dbReference type="InterPro" id="IPR036443">
    <property type="entry name" value="Znf_RanBP2_sf"/>
</dbReference>
<dbReference type="Proteomes" id="UP000541444">
    <property type="component" value="Unassembled WGS sequence"/>
</dbReference>
<dbReference type="InterPro" id="IPR036691">
    <property type="entry name" value="Endo/exonu/phosph_ase_sf"/>
</dbReference>
<dbReference type="PANTHER" id="PTHR15822">
    <property type="entry name" value="TRAF AND TNF RECEPTOR-ASSOCIATED PROTEIN"/>
    <property type="match status" value="1"/>
</dbReference>
<dbReference type="GO" id="GO:0004518">
    <property type="term" value="F:nuclease activity"/>
    <property type="evidence" value="ECO:0007669"/>
    <property type="project" value="UniProtKB-KW"/>
</dbReference>
<dbReference type="GO" id="GO:0005737">
    <property type="term" value="C:cytoplasm"/>
    <property type="evidence" value="ECO:0007669"/>
    <property type="project" value="TreeGrafter"/>
</dbReference>
<organism evidence="14 15">
    <name type="scientific">Kingdonia uniflora</name>
    <dbReference type="NCBI Taxonomy" id="39325"/>
    <lineage>
        <taxon>Eukaryota</taxon>
        <taxon>Viridiplantae</taxon>
        <taxon>Streptophyta</taxon>
        <taxon>Embryophyta</taxon>
        <taxon>Tracheophyta</taxon>
        <taxon>Spermatophyta</taxon>
        <taxon>Magnoliopsida</taxon>
        <taxon>Ranunculales</taxon>
        <taxon>Circaeasteraceae</taxon>
        <taxon>Kingdonia</taxon>
    </lineage>
</organism>
<keyword evidence="7" id="KW-0863">Zinc-finger</keyword>
<gene>
    <name evidence="14" type="ORF">GIB67_011580</name>
</gene>
<comment type="subcellular location">
    <subcellularLocation>
        <location evidence="3">Nucleus</location>
        <location evidence="3">PML body</location>
    </subcellularLocation>
</comment>
<dbReference type="GO" id="GO:0070260">
    <property type="term" value="F:5'-tyrosyl-DNA phosphodiesterase activity"/>
    <property type="evidence" value="ECO:0007669"/>
    <property type="project" value="TreeGrafter"/>
</dbReference>
<keyword evidence="9" id="KW-0862">Zinc</keyword>
<protein>
    <recommendedName>
        <fullName evidence="13">RanBP2-type domain-containing protein</fullName>
    </recommendedName>
</protein>
<dbReference type="EMBL" id="JACGCM010000704">
    <property type="protein sequence ID" value="KAF6168195.1"/>
    <property type="molecule type" value="Genomic_DNA"/>
</dbReference>